<evidence type="ECO:0000313" key="1">
    <source>
        <dbReference type="EMBL" id="EKR53397.1"/>
    </source>
</evidence>
<protein>
    <submittedName>
        <fullName evidence="1">Uncharacterized protein</fullName>
    </submittedName>
</protein>
<evidence type="ECO:0000313" key="2">
    <source>
        <dbReference type="Proteomes" id="UP000001340"/>
    </source>
</evidence>
<dbReference type="EMBL" id="AHNR02000065">
    <property type="protein sequence ID" value="EKR53397.1"/>
    <property type="molecule type" value="Genomic_DNA"/>
</dbReference>
<gene>
    <name evidence="1" type="ORF">LEP1GSC105_4833</name>
</gene>
<dbReference type="AlphaFoldDB" id="A0A0E2D089"/>
<accession>A0A0E2D089</accession>
<organism evidence="1 2">
    <name type="scientific">Leptospira interrogans str. UI 12758</name>
    <dbReference type="NCBI Taxonomy" id="1049938"/>
    <lineage>
        <taxon>Bacteria</taxon>
        <taxon>Pseudomonadati</taxon>
        <taxon>Spirochaetota</taxon>
        <taxon>Spirochaetia</taxon>
        <taxon>Leptospirales</taxon>
        <taxon>Leptospiraceae</taxon>
        <taxon>Leptospira</taxon>
    </lineage>
</organism>
<proteinExistence type="predicted"/>
<sequence length="39" mass="4734">MNLFLKIMQGFSFLKKEIRIRAYGSSWHISLTWVAFEKR</sequence>
<name>A0A0E2D089_LEPIR</name>
<reference evidence="1 2" key="1">
    <citation type="submission" date="2012-10" db="EMBL/GenBank/DDBJ databases">
        <authorList>
            <person name="Harkins D.M."/>
            <person name="Durkin A.S."/>
            <person name="Brinkac L.M."/>
            <person name="Haft D.H."/>
            <person name="Selengut J.D."/>
            <person name="Sanka R."/>
            <person name="DePew J."/>
            <person name="Purushe J."/>
            <person name="Chanthongthip A."/>
            <person name="Lattana O."/>
            <person name="Phetsouvanh R."/>
            <person name="Newton P.N."/>
            <person name="Vinetz J.M."/>
            <person name="Sutton G.G."/>
            <person name="Nierman W.C."/>
            <person name="Fouts D.E."/>
        </authorList>
    </citation>
    <scope>NUCLEOTIDE SEQUENCE [LARGE SCALE GENOMIC DNA]</scope>
    <source>
        <strain evidence="1 2">UI 12758</strain>
    </source>
</reference>
<dbReference type="Proteomes" id="UP000001340">
    <property type="component" value="Unassembled WGS sequence"/>
</dbReference>
<comment type="caution">
    <text evidence="1">The sequence shown here is derived from an EMBL/GenBank/DDBJ whole genome shotgun (WGS) entry which is preliminary data.</text>
</comment>